<sequence>MYEDGINRRILKFTSAVNLKEKNLYFIRSFLTADQASALCLRFRGFSLLASLPIPCVMCDLEKGCIYSLSIDLAVSLLRSLKNGLLL</sequence>
<dbReference type="AlphaFoldDB" id="A0AAV4PQB3"/>
<dbReference type="EMBL" id="BPLR01005012">
    <property type="protein sequence ID" value="GIX99178.1"/>
    <property type="molecule type" value="Genomic_DNA"/>
</dbReference>
<name>A0AAV4PQB3_CAEEX</name>
<accession>A0AAV4PQB3</accession>
<proteinExistence type="predicted"/>
<organism evidence="1 2">
    <name type="scientific">Caerostris extrusa</name>
    <name type="common">Bark spider</name>
    <name type="synonym">Caerostris bankana</name>
    <dbReference type="NCBI Taxonomy" id="172846"/>
    <lineage>
        <taxon>Eukaryota</taxon>
        <taxon>Metazoa</taxon>
        <taxon>Ecdysozoa</taxon>
        <taxon>Arthropoda</taxon>
        <taxon>Chelicerata</taxon>
        <taxon>Arachnida</taxon>
        <taxon>Araneae</taxon>
        <taxon>Araneomorphae</taxon>
        <taxon>Entelegynae</taxon>
        <taxon>Araneoidea</taxon>
        <taxon>Araneidae</taxon>
        <taxon>Caerostris</taxon>
    </lineage>
</organism>
<dbReference type="Proteomes" id="UP001054945">
    <property type="component" value="Unassembled WGS sequence"/>
</dbReference>
<reference evidence="1 2" key="1">
    <citation type="submission" date="2021-06" db="EMBL/GenBank/DDBJ databases">
        <title>Caerostris extrusa draft genome.</title>
        <authorList>
            <person name="Kono N."/>
            <person name="Arakawa K."/>
        </authorList>
    </citation>
    <scope>NUCLEOTIDE SEQUENCE [LARGE SCALE GENOMIC DNA]</scope>
</reference>
<keyword evidence="2" id="KW-1185">Reference proteome</keyword>
<evidence type="ECO:0000313" key="2">
    <source>
        <dbReference type="Proteomes" id="UP001054945"/>
    </source>
</evidence>
<protein>
    <submittedName>
        <fullName evidence="1">Uncharacterized protein</fullName>
    </submittedName>
</protein>
<evidence type="ECO:0000313" key="1">
    <source>
        <dbReference type="EMBL" id="GIX99178.1"/>
    </source>
</evidence>
<comment type="caution">
    <text evidence="1">The sequence shown here is derived from an EMBL/GenBank/DDBJ whole genome shotgun (WGS) entry which is preliminary data.</text>
</comment>
<gene>
    <name evidence="1" type="ORF">CEXT_542641</name>
</gene>